<evidence type="ECO:0000256" key="3">
    <source>
        <dbReference type="ARBA" id="ARBA00022630"/>
    </source>
</evidence>
<organism evidence="9 10">
    <name type="scientific">Nocardia brasiliensis (strain ATCC 700358 / HUJEG-1)</name>
    <dbReference type="NCBI Taxonomy" id="1133849"/>
    <lineage>
        <taxon>Bacteria</taxon>
        <taxon>Bacillati</taxon>
        <taxon>Actinomycetota</taxon>
        <taxon>Actinomycetes</taxon>
        <taxon>Mycobacteriales</taxon>
        <taxon>Nocardiaceae</taxon>
        <taxon>Nocardia</taxon>
    </lineage>
</organism>
<name>K0EZD1_NOCB7</name>
<dbReference type="GO" id="GO:0004497">
    <property type="term" value="F:monooxygenase activity"/>
    <property type="evidence" value="ECO:0007669"/>
    <property type="project" value="UniProtKB-KW"/>
</dbReference>
<accession>K0EZD1</accession>
<dbReference type="RefSeq" id="WP_014988147.1">
    <property type="nucleotide sequence ID" value="NC_018681.1"/>
</dbReference>
<dbReference type="AlphaFoldDB" id="K0EZD1"/>
<evidence type="ECO:0000256" key="8">
    <source>
        <dbReference type="SAM" id="MobiDB-lite"/>
    </source>
</evidence>
<feature type="region of interest" description="Disordered" evidence="8">
    <location>
        <begin position="195"/>
        <end position="235"/>
    </location>
</feature>
<comment type="similarity">
    <text evidence="2">Belongs to the FAD-binding monooxygenase family.</text>
</comment>
<dbReference type="PANTHER" id="PTHR43872:SF1">
    <property type="entry name" value="MONOOXYGENASE, PUTATIVE (AFU_ORTHOLOGUE AFUA_8G02570)-RELATED"/>
    <property type="match status" value="1"/>
</dbReference>
<reference evidence="9 10" key="1">
    <citation type="journal article" date="2012" name="J. Bacteriol.">
        <title>Complete genome sequence of Nocardia brasiliensis HUJEG-1.</title>
        <authorList>
            <person name="Vera-Cabrera L."/>
            <person name="Ortiz-Lopez R."/>
            <person name="Elizondo-Gonzalez R."/>
            <person name="Perez-Maya A.A."/>
            <person name="Ocampo-Candiani J."/>
        </authorList>
    </citation>
    <scope>NUCLEOTIDE SEQUENCE [LARGE SCALE GENOMIC DNA]</scope>
    <source>
        <strain evidence="10">ATCC 700358</strain>
    </source>
</reference>
<keyword evidence="4" id="KW-0274">FAD</keyword>
<evidence type="ECO:0000256" key="1">
    <source>
        <dbReference type="ARBA" id="ARBA00001974"/>
    </source>
</evidence>
<keyword evidence="7 9" id="KW-0503">Monooxygenase</keyword>
<evidence type="ECO:0000256" key="5">
    <source>
        <dbReference type="ARBA" id="ARBA00022857"/>
    </source>
</evidence>
<dbReference type="Pfam" id="PF13450">
    <property type="entry name" value="NAD_binding_8"/>
    <property type="match status" value="1"/>
</dbReference>
<evidence type="ECO:0000256" key="2">
    <source>
        <dbReference type="ARBA" id="ARBA00010139"/>
    </source>
</evidence>
<evidence type="ECO:0000313" key="9">
    <source>
        <dbReference type="EMBL" id="AFU05298.1"/>
    </source>
</evidence>
<keyword evidence="6" id="KW-0560">Oxidoreductase</keyword>
<dbReference type="STRING" id="1133849.O3I_036755"/>
<keyword evidence="10" id="KW-1185">Reference proteome</keyword>
<dbReference type="SUPFAM" id="SSF51905">
    <property type="entry name" value="FAD/NAD(P)-binding domain"/>
    <property type="match status" value="1"/>
</dbReference>
<evidence type="ECO:0000256" key="4">
    <source>
        <dbReference type="ARBA" id="ARBA00022827"/>
    </source>
</evidence>
<dbReference type="EMBL" id="CP003876">
    <property type="protein sequence ID" value="AFU05298.1"/>
    <property type="molecule type" value="Genomic_DNA"/>
</dbReference>
<dbReference type="PANTHER" id="PTHR43872">
    <property type="entry name" value="MONOOXYGENASE, PUTATIVE (AFU_ORTHOLOGUE AFUA_8G02570)-RELATED"/>
    <property type="match status" value="1"/>
</dbReference>
<dbReference type="Proteomes" id="UP000006304">
    <property type="component" value="Chromosome"/>
</dbReference>
<keyword evidence="3" id="KW-0285">Flavoprotein</keyword>
<evidence type="ECO:0000313" key="10">
    <source>
        <dbReference type="Proteomes" id="UP000006304"/>
    </source>
</evidence>
<comment type="cofactor">
    <cofactor evidence="1">
        <name>FAD</name>
        <dbReference type="ChEBI" id="CHEBI:57692"/>
    </cofactor>
</comment>
<protein>
    <submittedName>
        <fullName evidence="9">Monooxygenase</fullName>
    </submittedName>
</protein>
<dbReference type="eggNOG" id="COG2072">
    <property type="taxonomic scope" value="Bacteria"/>
</dbReference>
<gene>
    <name evidence="9" type="ORF">O3I_036755</name>
</gene>
<keyword evidence="5" id="KW-0521">NADP</keyword>
<evidence type="ECO:0000256" key="6">
    <source>
        <dbReference type="ARBA" id="ARBA00023002"/>
    </source>
</evidence>
<dbReference type="FunFam" id="3.50.50.60:FF:000228">
    <property type="entry name" value="FAD-containing monooxygenase EthA"/>
    <property type="match status" value="1"/>
</dbReference>
<evidence type="ECO:0000256" key="7">
    <source>
        <dbReference type="ARBA" id="ARBA00023033"/>
    </source>
</evidence>
<dbReference type="InterPro" id="IPR051820">
    <property type="entry name" value="FAD-binding_MO"/>
</dbReference>
<sequence>MTHTDCQHVDVLILGAGLSGIGAACHLRDRLPGTTFRILESRDTLGGTWDLFRYPGIRSDSDMYTLGFKFRPWRGDRAITDGASILDYLRDTVTDYQLHERISHGHKAVRAEWDTPSAQWTVTVQLAETSTTTRFTANFLMACTGYYRYDEGYVLFALAGKPSDSHRHPLPVCARLAGEESGPVPAVYSVGAGGLVSAQGPDHRSLRRRTRRRPERGSRGPGRPCRTPGHTGIATAVTTPPFSFDPSPQPFSDFDSRFRVFMGSRCGS</sequence>
<dbReference type="KEGG" id="nbr:O3I_036755"/>
<dbReference type="InterPro" id="IPR036188">
    <property type="entry name" value="FAD/NAD-bd_sf"/>
</dbReference>
<dbReference type="HOGENOM" id="CLU_1037594_0_0_11"/>
<dbReference type="Gene3D" id="3.50.50.60">
    <property type="entry name" value="FAD/NAD(P)-binding domain"/>
    <property type="match status" value="1"/>
</dbReference>
<proteinExistence type="inferred from homology"/>
<feature type="compositionally biased region" description="Basic residues" evidence="8">
    <location>
        <begin position="205"/>
        <end position="214"/>
    </location>
</feature>